<evidence type="ECO:0000313" key="4">
    <source>
        <dbReference type="Proteomes" id="UP000708148"/>
    </source>
</evidence>
<protein>
    <recommendedName>
        <fullName evidence="2">PPM-type phosphatase domain-containing protein</fullName>
    </recommendedName>
</protein>
<accession>A0A8S1J4H8</accession>
<dbReference type="SUPFAM" id="SSF81606">
    <property type="entry name" value="PP2C-like"/>
    <property type="match status" value="1"/>
</dbReference>
<dbReference type="Pfam" id="PF00481">
    <property type="entry name" value="PP2C"/>
    <property type="match status" value="1"/>
</dbReference>
<proteinExistence type="predicted"/>
<organism evidence="3 4">
    <name type="scientific">Ostreobium quekettii</name>
    <dbReference type="NCBI Taxonomy" id="121088"/>
    <lineage>
        <taxon>Eukaryota</taxon>
        <taxon>Viridiplantae</taxon>
        <taxon>Chlorophyta</taxon>
        <taxon>core chlorophytes</taxon>
        <taxon>Ulvophyceae</taxon>
        <taxon>TCBD clade</taxon>
        <taxon>Bryopsidales</taxon>
        <taxon>Ostreobineae</taxon>
        <taxon>Ostreobiaceae</taxon>
        <taxon>Ostreobium</taxon>
    </lineage>
</organism>
<dbReference type="SMART" id="SM00332">
    <property type="entry name" value="PP2Cc"/>
    <property type="match status" value="1"/>
</dbReference>
<dbReference type="AlphaFoldDB" id="A0A8S1J4H8"/>
<dbReference type="InterPro" id="IPR036457">
    <property type="entry name" value="PPM-type-like_dom_sf"/>
</dbReference>
<gene>
    <name evidence="3" type="ORF">OSTQU699_LOCUS7981</name>
</gene>
<sequence>VDAGSTNGTKLNGVVISLPDRKASEPRTLQDGDIITIAEEIRLQVALHPAGVVPSKKRSQSSESLDKENRSLSVAPRSGCVSLLGVSSSRGATVQNLREPLLGQPPAPPKAKVLEYHFPGLEADFAIASQVGSHHWHNDQGSDDVAYWEVPFANLEKTGLFGVCDGHFGTKAAQQVQQQLPGALRSALVMGSSSGLLGRKGCGEALTSAFLEVDARMHMEEGATATVLLAERQADGGVALQVANVGDSGALLIDPDRHGYLVMTADHRVSAPAETSRLLDKGTQLTHNNTRMYMLNLARAMGDSTFKDMDIGLIAEPYVSQLHYFTSFQKAIVVMASDGLWDAVSETEVVPSVMRMAGRSRVGMRDVAHNLLKAAIERGASDDVTVCVVRFWPAASASWRP</sequence>
<evidence type="ECO:0000256" key="1">
    <source>
        <dbReference type="SAM" id="MobiDB-lite"/>
    </source>
</evidence>
<reference evidence="3" key="1">
    <citation type="submission" date="2020-12" db="EMBL/GenBank/DDBJ databases">
        <authorList>
            <person name="Iha C."/>
        </authorList>
    </citation>
    <scope>NUCLEOTIDE SEQUENCE</scope>
</reference>
<comment type="caution">
    <text evidence="3">The sequence shown here is derived from an EMBL/GenBank/DDBJ whole genome shotgun (WGS) entry which is preliminary data.</text>
</comment>
<evidence type="ECO:0000259" key="2">
    <source>
        <dbReference type="PROSITE" id="PS51746"/>
    </source>
</evidence>
<dbReference type="InterPro" id="IPR008984">
    <property type="entry name" value="SMAD_FHA_dom_sf"/>
</dbReference>
<name>A0A8S1J4H8_9CHLO</name>
<feature type="non-terminal residue" evidence="3">
    <location>
        <position position="1"/>
    </location>
</feature>
<dbReference type="EMBL" id="CAJHUC010001895">
    <property type="protein sequence ID" value="CAD7702624.1"/>
    <property type="molecule type" value="Genomic_DNA"/>
</dbReference>
<dbReference type="CDD" id="cd00143">
    <property type="entry name" value="PP2Cc"/>
    <property type="match status" value="1"/>
</dbReference>
<dbReference type="Gene3D" id="3.60.40.10">
    <property type="entry name" value="PPM-type phosphatase domain"/>
    <property type="match status" value="1"/>
</dbReference>
<dbReference type="Gene3D" id="2.60.200.20">
    <property type="match status" value="1"/>
</dbReference>
<dbReference type="PROSITE" id="PS51746">
    <property type="entry name" value="PPM_2"/>
    <property type="match status" value="1"/>
</dbReference>
<dbReference type="Proteomes" id="UP000708148">
    <property type="component" value="Unassembled WGS sequence"/>
</dbReference>
<evidence type="ECO:0000313" key="3">
    <source>
        <dbReference type="EMBL" id="CAD7702624.1"/>
    </source>
</evidence>
<dbReference type="InterPro" id="IPR001932">
    <property type="entry name" value="PPM-type_phosphatase-like_dom"/>
</dbReference>
<keyword evidence="4" id="KW-1185">Reference proteome</keyword>
<dbReference type="PANTHER" id="PTHR47992">
    <property type="entry name" value="PROTEIN PHOSPHATASE"/>
    <property type="match status" value="1"/>
</dbReference>
<dbReference type="InterPro" id="IPR015655">
    <property type="entry name" value="PP2C"/>
</dbReference>
<feature type="region of interest" description="Disordered" evidence="1">
    <location>
        <begin position="52"/>
        <end position="71"/>
    </location>
</feature>
<dbReference type="GO" id="GO:0004722">
    <property type="term" value="F:protein serine/threonine phosphatase activity"/>
    <property type="evidence" value="ECO:0007669"/>
    <property type="project" value="InterPro"/>
</dbReference>
<dbReference type="SUPFAM" id="SSF49879">
    <property type="entry name" value="SMAD/FHA domain"/>
    <property type="match status" value="1"/>
</dbReference>
<dbReference type="OrthoDB" id="420076at2759"/>
<feature type="domain" description="PPM-type phosphatase" evidence="2">
    <location>
        <begin position="124"/>
        <end position="391"/>
    </location>
</feature>